<name>A0A8J7WQX5_9ACTN</name>
<feature type="transmembrane region" description="Helical" evidence="2">
    <location>
        <begin position="59"/>
        <end position="78"/>
    </location>
</feature>
<feature type="region of interest" description="Disordered" evidence="1">
    <location>
        <begin position="285"/>
        <end position="318"/>
    </location>
</feature>
<reference evidence="3" key="1">
    <citation type="submission" date="2021-04" db="EMBL/GenBank/DDBJ databases">
        <title>Genome based classification of Actinospica acidithermotolerans sp. nov., an actinobacterium isolated from an Indonesian hot spring.</title>
        <authorList>
            <person name="Kusuma A.B."/>
            <person name="Putra K.E."/>
            <person name="Nafisah S."/>
            <person name="Loh J."/>
            <person name="Nouioui I."/>
            <person name="Goodfellow M."/>
        </authorList>
    </citation>
    <scope>NUCLEOTIDE SEQUENCE</scope>
    <source>
        <strain evidence="3">DSM 45618</strain>
    </source>
</reference>
<keyword evidence="2" id="KW-0472">Membrane</keyword>
<accession>A0A8J7WQX5</accession>
<dbReference type="RefSeq" id="WP_211472556.1">
    <property type="nucleotide sequence ID" value="NZ_JAGSXH010000242.1"/>
</dbReference>
<evidence type="ECO:0000313" key="4">
    <source>
        <dbReference type="Proteomes" id="UP000677913"/>
    </source>
</evidence>
<dbReference type="AlphaFoldDB" id="A0A8J7WQX5"/>
<keyword evidence="2" id="KW-1133">Transmembrane helix</keyword>
<evidence type="ECO:0000256" key="1">
    <source>
        <dbReference type="SAM" id="MobiDB-lite"/>
    </source>
</evidence>
<dbReference type="Proteomes" id="UP000677913">
    <property type="component" value="Unassembled WGS sequence"/>
</dbReference>
<proteinExistence type="predicted"/>
<evidence type="ECO:0000256" key="2">
    <source>
        <dbReference type="SAM" id="Phobius"/>
    </source>
</evidence>
<keyword evidence="2" id="KW-0812">Transmembrane</keyword>
<dbReference type="InterPro" id="IPR024414">
    <property type="entry name" value="Uncharacterised_PrgI"/>
</dbReference>
<keyword evidence="4" id="KW-1185">Reference proteome</keyword>
<sequence length="318" mass="33428">MATRRIDPDDDLHPVPVTADLEIEDKILGPFTARQAAYLASAALVLWLGYSALKHLVPLPMLALAALVLGGALTVAVTTTRDGLTLDRYLHAALRHHRTPRRRVTTTGADTVLGEGLAPLDLPVGDVHEPGVLDLGEHGAAALVECGTVNLALRSGTEANAVLGAFARALNAINGPFQFTVTAHRIDLTAAADHCEQTAAGLPHPLLEARAREHAAFLHQLADTTQLTARRVLLVVREPGPLPAAAVTVAHRAAQAAQLLAACGIDTRVLDAGQATAAITAACDPRRDRHPARLAPPTSPVRLATGHHAQEGPDPSWH</sequence>
<comment type="caution">
    <text evidence="3">The sequence shown here is derived from an EMBL/GenBank/DDBJ whole genome shotgun (WGS) entry which is preliminary data.</text>
</comment>
<evidence type="ECO:0000313" key="3">
    <source>
        <dbReference type="EMBL" id="MBS2966976.1"/>
    </source>
</evidence>
<protein>
    <submittedName>
        <fullName evidence="3">PrgI family protein</fullName>
    </submittedName>
</protein>
<gene>
    <name evidence="3" type="ORF">KGA66_28340</name>
</gene>
<dbReference type="Pfam" id="PF12666">
    <property type="entry name" value="PrgI"/>
    <property type="match status" value="1"/>
</dbReference>
<dbReference type="EMBL" id="JAGSXH010000242">
    <property type="protein sequence ID" value="MBS2966976.1"/>
    <property type="molecule type" value="Genomic_DNA"/>
</dbReference>
<feature type="transmembrane region" description="Helical" evidence="2">
    <location>
        <begin position="36"/>
        <end position="53"/>
    </location>
</feature>
<organism evidence="3 4">
    <name type="scientific">Actinocrinis puniceicyclus</name>
    <dbReference type="NCBI Taxonomy" id="977794"/>
    <lineage>
        <taxon>Bacteria</taxon>
        <taxon>Bacillati</taxon>
        <taxon>Actinomycetota</taxon>
        <taxon>Actinomycetes</taxon>
        <taxon>Catenulisporales</taxon>
        <taxon>Actinospicaceae</taxon>
        <taxon>Actinocrinis</taxon>
    </lineage>
</organism>